<reference evidence="2" key="1">
    <citation type="submission" date="2020-10" db="EMBL/GenBank/DDBJ databases">
        <authorList>
            <person name="Kusch S."/>
        </authorList>
    </citation>
    <scope>NUCLEOTIDE SEQUENCE</scope>
    <source>
        <strain evidence="2">SwB9</strain>
    </source>
</reference>
<dbReference type="OrthoDB" id="3530723at2759"/>
<gene>
    <name evidence="2" type="ORF">SCLTRI_LOCUS1609</name>
</gene>
<evidence type="ECO:0000313" key="3">
    <source>
        <dbReference type="Proteomes" id="UP000624404"/>
    </source>
</evidence>
<dbReference type="Proteomes" id="UP000624404">
    <property type="component" value="Unassembled WGS sequence"/>
</dbReference>
<comment type="caution">
    <text evidence="2">The sequence shown here is derived from an EMBL/GenBank/DDBJ whole genome shotgun (WGS) entry which is preliminary data.</text>
</comment>
<accession>A0A8H2VP11</accession>
<dbReference type="EMBL" id="CAJHIA010000007">
    <property type="protein sequence ID" value="CAD6441817.1"/>
    <property type="molecule type" value="Genomic_DNA"/>
</dbReference>
<feature type="region of interest" description="Disordered" evidence="1">
    <location>
        <begin position="335"/>
        <end position="389"/>
    </location>
</feature>
<evidence type="ECO:0000313" key="2">
    <source>
        <dbReference type="EMBL" id="CAD6441817.1"/>
    </source>
</evidence>
<dbReference type="AlphaFoldDB" id="A0A8H2VP11"/>
<keyword evidence="3" id="KW-1185">Reference proteome</keyword>
<sequence length="389" mass="43390">MDLREDCPALQDSRTVLNSSELESNVGTDPKTVLYTLRRTTCDEGLRHEGSIHMAQGRIFGSLETRGAYIVNSMDVVRGDLSTSHPKAGQILRRTLAQQALQRWDQSPPPPSIPGAKEERAFVKSYEDMVRSLQHVPEEEVENYFAYIEHRLRSATSNDGGKTLGPLLSELFPSQERYPKMENLALRDAQALDPERYGKLRTKFSIKVDNSQNEAWKNQVPRVNDMNANKSGGQLPSKRKRPLEGVEDAQTLNTEINDKLTGSSTIYGNTIKDKIFESAETATKENEVEKSVVATTDNIGPFRFLSGMNIFGRKSNYSWIPRGYGCGKDKFGKANRNTQISDTPSTGPTTSIPDFTTPFTLFGGPMKRRKLSDDVKDEALDESSKTLGT</sequence>
<organism evidence="2 3">
    <name type="scientific">Sclerotinia trifoliorum</name>
    <dbReference type="NCBI Taxonomy" id="28548"/>
    <lineage>
        <taxon>Eukaryota</taxon>
        <taxon>Fungi</taxon>
        <taxon>Dikarya</taxon>
        <taxon>Ascomycota</taxon>
        <taxon>Pezizomycotina</taxon>
        <taxon>Leotiomycetes</taxon>
        <taxon>Helotiales</taxon>
        <taxon>Sclerotiniaceae</taxon>
        <taxon>Sclerotinia</taxon>
    </lineage>
</organism>
<feature type="compositionally biased region" description="Basic and acidic residues" evidence="1">
    <location>
        <begin position="371"/>
        <end position="389"/>
    </location>
</feature>
<proteinExistence type="predicted"/>
<feature type="compositionally biased region" description="Polar residues" evidence="1">
    <location>
        <begin position="335"/>
        <end position="359"/>
    </location>
</feature>
<evidence type="ECO:0000256" key="1">
    <source>
        <dbReference type="SAM" id="MobiDB-lite"/>
    </source>
</evidence>
<name>A0A8H2VP11_9HELO</name>
<feature type="region of interest" description="Disordered" evidence="1">
    <location>
        <begin position="224"/>
        <end position="244"/>
    </location>
</feature>
<protein>
    <submittedName>
        <fullName evidence="2">74986a37-1dfb-473a-af30-479334f59ff8</fullName>
    </submittedName>
</protein>